<sequence length="661" mass="77385">MRCMATFLKLSEQDFDPVTSSNAMKTSGYFSLLQLNNRQTSRKEVASLVVLPNHILKKIYIYNCYKKLVPRDLLIKQFQKQVGYPKSFTNLNRAVSRIMKWYSDRGYQWALIDIQYVLDKSSIIININEGLINTITTKYYTSSFEKLSNLVFTKHIEQYLGVQAGSPVNIAVVQRKINYLKNSNLIGNITYSIERSKEDYRSVDIVLQVQELRDKELRIFGAKSSSFYNIITVINQFVRLDNNLAQWLVKSEPNSSLTTWHLNPKLSYVYNNHQDLIKLLNCLLSHYNNSSKRKYNLTPLLAWTKKKTLGCRLYLRNINQSSSFCAVNIKSIKNTLNAKAIYLDPSLLINPNSSIRIIIQVFQEKYATKDSNSSIYLRKQDASQYIFESLLAHNYTSYFSLCETILLSKTSLVRSFFQSHDIAKLNNKTKEKILSNYRFLKQNSKNFYQSFLALLLTLNYQSLDSIDWPTKGYLTEIKSWYFIPCQTSNFLSRYSLYNCNNLFSHQVTFKHLSYIGLPVRMKNQMYHILVSTIKIQSNFCKDTVSSLKRNYAQRTKLYELIQNLCFKFRIEYHVPISTSCRMLLFYNYIDNFSQQFCPEVYSTPQSFLESRTGTNTLAKKVLYGFGIQIKLPIRQIPPLSIEYTMNSHRQFCFYLYISHQQ</sequence>
<proteinExistence type="predicted"/>
<evidence type="ECO:0008006" key="2">
    <source>
        <dbReference type="Google" id="ProtNLM"/>
    </source>
</evidence>
<evidence type="ECO:0000313" key="1">
    <source>
        <dbReference type="EMBL" id="AKS28377.1"/>
    </source>
</evidence>
<dbReference type="AlphaFoldDB" id="A0A126G1F6"/>
<gene>
    <name evidence="1" type="primary">orf621</name>
</gene>
<keyword evidence="1" id="KW-0934">Plastid</keyword>
<dbReference type="EMBL" id="KR020505">
    <property type="protein sequence ID" value="AKS28377.1"/>
    <property type="molecule type" value="Genomic_DNA"/>
</dbReference>
<organism evidence="1">
    <name type="scientific">Wildemania schizophylla</name>
    <name type="common">Red alga</name>
    <name type="synonym">Porphyra schizophylla</name>
    <dbReference type="NCBI Taxonomy" id="1134705"/>
    <lineage>
        <taxon>Eukaryota</taxon>
        <taxon>Rhodophyta</taxon>
        <taxon>Bangiophyceae</taxon>
        <taxon>Bangiales</taxon>
        <taxon>Bangiaceae</taxon>
        <taxon>Wildemania</taxon>
    </lineage>
</organism>
<dbReference type="RefSeq" id="YP_009237330.1">
    <property type="nucleotide sequence ID" value="NC_029576.1"/>
</dbReference>
<accession>A0A126G1F6</accession>
<geneLocation type="plastid" evidence="1"/>
<dbReference type="GeneID" id="26939124"/>
<protein>
    <recommendedName>
        <fullName evidence="2">POTRA domain-containing protein</fullName>
    </recommendedName>
</protein>
<name>A0A126G1F6_WILSC</name>
<reference evidence="1" key="1">
    <citation type="submission" date="2015-03" db="EMBL/GenBank/DDBJ databases">
        <title>Plastid genome analysis of the type material of Wildemania schizophylla (Bangiales, Rhodophyta).</title>
        <authorList>
            <person name="Hughey J.R."/>
        </authorList>
    </citation>
    <scope>NUCLEOTIDE SEQUENCE</scope>
</reference>
<dbReference type="Gene3D" id="3.10.20.310">
    <property type="entry name" value="membrane protein fhac"/>
    <property type="match status" value="1"/>
</dbReference>